<feature type="domain" description="Band 7" evidence="8">
    <location>
        <begin position="63"/>
        <end position="239"/>
    </location>
</feature>
<dbReference type="InterPro" id="IPR001107">
    <property type="entry name" value="Band_7"/>
</dbReference>
<dbReference type="PANTHER" id="PTHR43327">
    <property type="entry name" value="STOMATIN-LIKE PROTEIN 2, MITOCHONDRIAL"/>
    <property type="match status" value="1"/>
</dbReference>
<dbReference type="InterPro" id="IPR020980">
    <property type="entry name" value="Membrane_HflK_N"/>
</dbReference>
<dbReference type="SUPFAM" id="SSF117892">
    <property type="entry name" value="Band 7/SPFH domain"/>
    <property type="match status" value="1"/>
</dbReference>
<dbReference type="Gene3D" id="3.30.479.30">
    <property type="entry name" value="Band 7 domain"/>
    <property type="match status" value="1"/>
</dbReference>
<organism evidence="9 10">
    <name type="scientific">Candidatus Nucleicultrix amoebiphila FS5</name>
    <dbReference type="NCBI Taxonomy" id="1414854"/>
    <lineage>
        <taxon>Bacteria</taxon>
        <taxon>Pseudomonadati</taxon>
        <taxon>Pseudomonadota</taxon>
        <taxon>Alphaproteobacteria</taxon>
        <taxon>Holosporales</taxon>
        <taxon>Candidatus Nucleicultricaceae</taxon>
        <taxon>Candidatus Nucleicultrix</taxon>
    </lineage>
</organism>
<evidence type="ECO:0000313" key="9">
    <source>
        <dbReference type="EMBL" id="ARN84657.1"/>
    </source>
</evidence>
<evidence type="ECO:0000313" key="10">
    <source>
        <dbReference type="Proteomes" id="UP000237351"/>
    </source>
</evidence>
<dbReference type="InterPro" id="IPR050710">
    <property type="entry name" value="Band7/mec-2_domain"/>
</dbReference>
<dbReference type="Pfam" id="PF12221">
    <property type="entry name" value="HflK_N"/>
    <property type="match status" value="1"/>
</dbReference>
<dbReference type="GO" id="GO:0016020">
    <property type="term" value="C:membrane"/>
    <property type="evidence" value="ECO:0007669"/>
    <property type="project" value="UniProtKB-SubCell"/>
</dbReference>
<dbReference type="Proteomes" id="UP000237351">
    <property type="component" value="Chromosome"/>
</dbReference>
<protein>
    <recommendedName>
        <fullName evidence="6">Protein HflK</fullName>
    </recommendedName>
</protein>
<dbReference type="EMBL" id="CP008743">
    <property type="protein sequence ID" value="ARN84657.1"/>
    <property type="molecule type" value="Genomic_DNA"/>
</dbReference>
<evidence type="ECO:0000256" key="7">
    <source>
        <dbReference type="SAM" id="MobiDB-lite"/>
    </source>
</evidence>
<dbReference type="PANTHER" id="PTHR43327:SF2">
    <property type="entry name" value="MODULATOR OF FTSH PROTEASE HFLK"/>
    <property type="match status" value="1"/>
</dbReference>
<keyword evidence="10" id="KW-1185">Reference proteome</keyword>
<dbReference type="Pfam" id="PF01145">
    <property type="entry name" value="Band_7"/>
    <property type="match status" value="1"/>
</dbReference>
<gene>
    <name evidence="9" type="ORF">GQ61_04295</name>
</gene>
<evidence type="ECO:0000256" key="2">
    <source>
        <dbReference type="ARBA" id="ARBA00006971"/>
    </source>
</evidence>
<evidence type="ECO:0000256" key="5">
    <source>
        <dbReference type="ARBA" id="ARBA00023136"/>
    </source>
</evidence>
<feature type="region of interest" description="Disordered" evidence="7">
    <location>
        <begin position="1"/>
        <end position="23"/>
    </location>
</feature>
<keyword evidence="4 6" id="KW-1133">Transmembrane helix</keyword>
<evidence type="ECO:0000256" key="3">
    <source>
        <dbReference type="ARBA" id="ARBA00022692"/>
    </source>
</evidence>
<reference evidence="9 10" key="1">
    <citation type="submission" date="2014-06" db="EMBL/GenBank/DDBJ databases">
        <title>The genome of the endonuclear symbiont Nucleicultrix amoebiphila.</title>
        <authorList>
            <person name="Schulz F."/>
            <person name="Horn M."/>
        </authorList>
    </citation>
    <scope>NUCLEOTIDE SEQUENCE [LARGE SCALE GENOMIC DNA]</scope>
    <source>
        <strain evidence="9 10">FS5</strain>
    </source>
</reference>
<feature type="compositionally biased region" description="Gly residues" evidence="7">
    <location>
        <begin position="10"/>
        <end position="21"/>
    </location>
</feature>
<dbReference type="NCBIfam" id="TIGR01933">
    <property type="entry name" value="hflK"/>
    <property type="match status" value="1"/>
</dbReference>
<dbReference type="InterPro" id="IPR010201">
    <property type="entry name" value="HflK"/>
</dbReference>
<keyword evidence="5 6" id="KW-0472">Membrane</keyword>
<evidence type="ECO:0000256" key="1">
    <source>
        <dbReference type="ARBA" id="ARBA00004167"/>
    </source>
</evidence>
<dbReference type="InterPro" id="IPR036013">
    <property type="entry name" value="Band_7/SPFH_dom_sf"/>
</dbReference>
<name>A0A1W6N444_9PROT</name>
<dbReference type="AlphaFoldDB" id="A0A1W6N444"/>
<accession>A0A1W6N444</accession>
<dbReference type="KEGG" id="naf:GQ61_04295"/>
<sequence length="355" mass="39435">MPWDNKNSGGPWGNRGGGGGKQPPNLDDLMKLFNGDRFKKFGKDGKFFGLLALLLVAMFWLSTGVYKVQEGELGTEILFGRFSGTTPAGLHFWWPSPFGDVIVIKVSQINRVDSGVKVKSGVALSGEDAESLMLTGDENIVSVNFTVLWSIKKVEDYLFNDPDPNKTVKFAAESAVREIVGRTPIVYALTKGRGEIADDAQKLLQQMVDDYRIGIQIQEVRLQKVDPPVQVIDAFRDVQRARADRESSINEARAYSNTIVPEARGTATQTTQRAEAYKQAVVAAAQGEADRFTSIYQQYQLAPEVTRKRMYIDSMKKILKDANKIIVDGKTQGILPYLPLDSLKPRQPEQAEESK</sequence>
<evidence type="ECO:0000256" key="4">
    <source>
        <dbReference type="ARBA" id="ARBA00022989"/>
    </source>
</evidence>
<comment type="similarity">
    <text evidence="2 6">Belongs to the band 7/mec-2 family. HflK subfamily.</text>
</comment>
<dbReference type="CDD" id="cd03404">
    <property type="entry name" value="SPFH_HflK"/>
    <property type="match status" value="1"/>
</dbReference>
<feature type="transmembrane region" description="Helical" evidence="6">
    <location>
        <begin position="47"/>
        <end position="66"/>
    </location>
</feature>
<dbReference type="RefSeq" id="WP_085784110.1">
    <property type="nucleotide sequence ID" value="NZ_CP008743.1"/>
</dbReference>
<dbReference type="SMART" id="SM00244">
    <property type="entry name" value="PHB"/>
    <property type="match status" value="1"/>
</dbReference>
<evidence type="ECO:0000256" key="6">
    <source>
        <dbReference type="RuleBase" id="RU364113"/>
    </source>
</evidence>
<comment type="subcellular location">
    <subcellularLocation>
        <location evidence="1">Membrane</location>
        <topology evidence="1">Single-pass membrane protein</topology>
    </subcellularLocation>
</comment>
<dbReference type="STRING" id="1414854.GQ61_04295"/>
<comment type="subunit">
    <text evidence="6">HflC and HflK may interact to form a multimeric complex.</text>
</comment>
<comment type="function">
    <text evidence="6">HflC and HflK could encode or regulate a protease.</text>
</comment>
<dbReference type="OrthoDB" id="9779595at2"/>
<keyword evidence="3 6" id="KW-0812">Transmembrane</keyword>
<proteinExistence type="inferred from homology"/>
<evidence type="ECO:0000259" key="8">
    <source>
        <dbReference type="SMART" id="SM00244"/>
    </source>
</evidence>